<evidence type="ECO:0000259" key="4">
    <source>
        <dbReference type="PROSITE" id="PS50144"/>
    </source>
</evidence>
<dbReference type="Gene3D" id="6.10.250.3030">
    <property type="match status" value="1"/>
</dbReference>
<dbReference type="InterPro" id="IPR008974">
    <property type="entry name" value="TRAF-like"/>
</dbReference>
<organism evidence="5 6">
    <name type="scientific">Eleusine coracana subsp. coracana</name>
    <dbReference type="NCBI Taxonomy" id="191504"/>
    <lineage>
        <taxon>Eukaryota</taxon>
        <taxon>Viridiplantae</taxon>
        <taxon>Streptophyta</taxon>
        <taxon>Embryophyta</taxon>
        <taxon>Tracheophyta</taxon>
        <taxon>Spermatophyta</taxon>
        <taxon>Magnoliopsida</taxon>
        <taxon>Liliopsida</taxon>
        <taxon>Poales</taxon>
        <taxon>Poaceae</taxon>
        <taxon>PACMAD clade</taxon>
        <taxon>Chloridoideae</taxon>
        <taxon>Cynodonteae</taxon>
        <taxon>Eleusininae</taxon>
        <taxon>Eleusine</taxon>
    </lineage>
</organism>
<evidence type="ECO:0000313" key="5">
    <source>
        <dbReference type="EMBL" id="GJN29591.1"/>
    </source>
</evidence>
<evidence type="ECO:0000256" key="2">
    <source>
        <dbReference type="ARBA" id="ARBA00010846"/>
    </source>
</evidence>
<dbReference type="CDD" id="cd00121">
    <property type="entry name" value="MATH"/>
    <property type="match status" value="1"/>
</dbReference>
<dbReference type="SUPFAM" id="SSF49599">
    <property type="entry name" value="TRAF domain-like"/>
    <property type="match status" value="1"/>
</dbReference>
<accession>A0AAV5F437</accession>
<gene>
    <name evidence="5" type="primary">gb17830</name>
    <name evidence="5" type="ORF">PR202_gb17830</name>
</gene>
<comment type="pathway">
    <text evidence="1">Protein modification; protein ubiquitination.</text>
</comment>
<comment type="caution">
    <text evidence="5">The sequence shown here is derived from an EMBL/GenBank/DDBJ whole genome shotgun (WGS) entry which is preliminary data.</text>
</comment>
<dbReference type="SMART" id="SM00225">
    <property type="entry name" value="BTB"/>
    <property type="match status" value="1"/>
</dbReference>
<dbReference type="Proteomes" id="UP001054889">
    <property type="component" value="Unassembled WGS sequence"/>
</dbReference>
<dbReference type="Pfam" id="PF00651">
    <property type="entry name" value="BTB"/>
    <property type="match status" value="1"/>
</dbReference>
<dbReference type="SUPFAM" id="SSF54695">
    <property type="entry name" value="POZ domain"/>
    <property type="match status" value="1"/>
</dbReference>
<feature type="compositionally biased region" description="Basic and acidic residues" evidence="3">
    <location>
        <begin position="161"/>
        <end position="174"/>
    </location>
</feature>
<dbReference type="Pfam" id="PF24570">
    <property type="entry name" value="BACK_BPM_SPOP"/>
    <property type="match status" value="1"/>
</dbReference>
<dbReference type="InterPro" id="IPR045005">
    <property type="entry name" value="BPM1-6"/>
</dbReference>
<feature type="compositionally biased region" description="Low complexity" evidence="3">
    <location>
        <begin position="175"/>
        <end position="185"/>
    </location>
</feature>
<comment type="similarity">
    <text evidence="2">Belongs to the Tdpoz family.</text>
</comment>
<dbReference type="Gene3D" id="3.30.710.10">
    <property type="entry name" value="Potassium Channel Kv1.1, Chain A"/>
    <property type="match status" value="1"/>
</dbReference>
<evidence type="ECO:0000256" key="1">
    <source>
        <dbReference type="ARBA" id="ARBA00004906"/>
    </source>
</evidence>
<protein>
    <recommendedName>
        <fullName evidence="4">MATH domain-containing protein</fullName>
    </recommendedName>
</protein>
<dbReference type="PANTHER" id="PTHR26379:SF458">
    <property type="entry name" value="BTB DOMAIN-CONTAINING PROTEIN"/>
    <property type="match status" value="1"/>
</dbReference>
<dbReference type="InterPro" id="IPR011333">
    <property type="entry name" value="SKP1/BTB/POZ_sf"/>
</dbReference>
<dbReference type="AlphaFoldDB" id="A0AAV5F437"/>
<reference evidence="5" key="1">
    <citation type="journal article" date="2018" name="DNA Res.">
        <title>Multiple hybrid de novo genome assembly of finger millet, an orphan allotetraploid crop.</title>
        <authorList>
            <person name="Hatakeyama M."/>
            <person name="Aluri S."/>
            <person name="Balachadran M.T."/>
            <person name="Sivarajan S.R."/>
            <person name="Patrignani A."/>
            <person name="Gruter S."/>
            <person name="Poveda L."/>
            <person name="Shimizu-Inatsugi R."/>
            <person name="Baeten J."/>
            <person name="Francoijs K.J."/>
            <person name="Nataraja K.N."/>
            <person name="Reddy Y.A.N."/>
            <person name="Phadnis S."/>
            <person name="Ravikumar R.L."/>
            <person name="Schlapbach R."/>
            <person name="Sreeman S.M."/>
            <person name="Shimizu K.K."/>
        </authorList>
    </citation>
    <scope>NUCLEOTIDE SEQUENCE</scope>
</reference>
<sequence length="351" mass="38524">MGEGSQSPSRTRTASTCTPHAARGTHTFKITGYSLLKGLGAGKFIRSTAFDVGGYQWCIRFYPDGDGSGKHTDHVQAYLELMTKRAEVRESPLRLQAGGPRHRQLHADAPRRDTDGGVQKRLVVGGQKQLRNGYVHFDDEEGARDVVLPVERLPHHRLQCHRDHQGASRTEHEQAAGASGSAAAGPVEQSAEIAGGEERNGRYVHGERRDVLRAQDPPRDAVARVRRRVLRAVFEDVETDAFGALLHFVYTDSLPPAAVEAAAGSSHDGPDEQRMEMVMRVLVAAGKYGMERLKLMCQDILCKSLDVRNVTTILALAELHRCIGLRDACAEFIASTRRSKGACTCEKDARL</sequence>
<feature type="compositionally biased region" description="Polar residues" evidence="3">
    <location>
        <begin position="1"/>
        <end position="18"/>
    </location>
</feature>
<evidence type="ECO:0000313" key="6">
    <source>
        <dbReference type="Proteomes" id="UP001054889"/>
    </source>
</evidence>
<feature type="region of interest" description="Disordered" evidence="3">
    <location>
        <begin position="161"/>
        <end position="215"/>
    </location>
</feature>
<proteinExistence type="inferred from homology"/>
<dbReference type="PROSITE" id="PS50144">
    <property type="entry name" value="MATH"/>
    <property type="match status" value="1"/>
</dbReference>
<dbReference type="Gene3D" id="2.60.210.10">
    <property type="entry name" value="Apoptosis, Tumor Necrosis Factor Receptor Associated Protein 2, Chain A"/>
    <property type="match status" value="1"/>
</dbReference>
<evidence type="ECO:0000256" key="3">
    <source>
        <dbReference type="SAM" id="MobiDB-lite"/>
    </source>
</evidence>
<dbReference type="Pfam" id="PF22486">
    <property type="entry name" value="MATH_2"/>
    <property type="match status" value="1"/>
</dbReference>
<dbReference type="PANTHER" id="PTHR26379">
    <property type="entry name" value="BTB/POZ AND MATH DOMAIN-CONTAINING PROTEIN 1"/>
    <property type="match status" value="1"/>
</dbReference>
<feature type="region of interest" description="Disordered" evidence="3">
    <location>
        <begin position="1"/>
        <end position="20"/>
    </location>
</feature>
<dbReference type="InterPro" id="IPR056423">
    <property type="entry name" value="BACK_BPM_SPOP"/>
</dbReference>
<dbReference type="GO" id="GO:0016567">
    <property type="term" value="P:protein ubiquitination"/>
    <property type="evidence" value="ECO:0007669"/>
    <property type="project" value="InterPro"/>
</dbReference>
<reference evidence="5" key="2">
    <citation type="submission" date="2021-12" db="EMBL/GenBank/DDBJ databases">
        <title>Resequencing data analysis of finger millet.</title>
        <authorList>
            <person name="Hatakeyama M."/>
            <person name="Aluri S."/>
            <person name="Balachadran M.T."/>
            <person name="Sivarajan S.R."/>
            <person name="Poveda L."/>
            <person name="Shimizu-Inatsugi R."/>
            <person name="Schlapbach R."/>
            <person name="Sreeman S.M."/>
            <person name="Shimizu K.K."/>
        </authorList>
    </citation>
    <scope>NUCLEOTIDE SEQUENCE</scope>
</reference>
<dbReference type="EMBL" id="BQKI01000081">
    <property type="protein sequence ID" value="GJN29591.1"/>
    <property type="molecule type" value="Genomic_DNA"/>
</dbReference>
<feature type="domain" description="MATH" evidence="4">
    <location>
        <begin position="23"/>
        <end position="81"/>
    </location>
</feature>
<dbReference type="InterPro" id="IPR002083">
    <property type="entry name" value="MATH/TRAF_dom"/>
</dbReference>
<dbReference type="InterPro" id="IPR000210">
    <property type="entry name" value="BTB/POZ_dom"/>
</dbReference>
<name>A0AAV5F437_ELECO</name>
<feature type="compositionally biased region" description="Basic and acidic residues" evidence="3">
    <location>
        <begin position="196"/>
        <end position="215"/>
    </location>
</feature>
<keyword evidence="6" id="KW-1185">Reference proteome</keyword>